<comment type="caution">
    <text evidence="2">The sequence shown here is derived from an EMBL/GenBank/DDBJ whole genome shotgun (WGS) entry which is preliminary data.</text>
</comment>
<feature type="region of interest" description="Disordered" evidence="1">
    <location>
        <begin position="73"/>
        <end position="97"/>
    </location>
</feature>
<dbReference type="Proteomes" id="UP000246171">
    <property type="component" value="Unassembled WGS sequence"/>
</dbReference>
<sequence>MRRSLVQGLLTDVIARAALGAEPRSGAFLFSGSCAGSAVLRFWAMMSIRRSDGREGKAVASFFALEPPATKSRTTQLNVGGGGRRRRKSTWRTKRGI</sequence>
<reference evidence="2" key="1">
    <citation type="submission" date="2016-12" db="EMBL/GenBank/DDBJ databases">
        <title>The genomes of Aspergillus section Nigri reveals drivers in fungal speciation.</title>
        <authorList>
            <consortium name="DOE Joint Genome Institute"/>
            <person name="Vesth T.C."/>
            <person name="Nybo J."/>
            <person name="Theobald S."/>
            <person name="Brandl J."/>
            <person name="Frisvad J.C."/>
            <person name="Nielsen K.F."/>
            <person name="Lyhne E.K."/>
            <person name="Kogle M.E."/>
            <person name="Kuo A."/>
            <person name="Riley R."/>
            <person name="Clum A."/>
            <person name="Nolan M."/>
            <person name="Lipzen A."/>
            <person name="Salamov A."/>
            <person name="Henrissat B."/>
            <person name="Wiebenga A."/>
            <person name="De vries R.P."/>
            <person name="Grigoriev I.V."/>
            <person name="Mortensen U.H."/>
            <person name="Andersen M.R."/>
            <person name="Baker S.E."/>
        </authorList>
    </citation>
    <scope>NUCLEOTIDE SEQUENCE</scope>
    <source>
        <strain evidence="2">CBS 122712</strain>
    </source>
</reference>
<proteinExistence type="predicted"/>
<protein>
    <submittedName>
        <fullName evidence="2">Uncharacterized protein</fullName>
    </submittedName>
</protein>
<dbReference type="AlphaFoldDB" id="A0A317W5Q5"/>
<dbReference type="GeneID" id="37048403"/>
<evidence type="ECO:0000313" key="3">
    <source>
        <dbReference type="Proteomes" id="UP000246171"/>
    </source>
</evidence>
<dbReference type="EMBL" id="MSFU01000004">
    <property type="protein sequence ID" value="PWY81409.1"/>
    <property type="molecule type" value="Genomic_DNA"/>
</dbReference>
<evidence type="ECO:0000313" key="2">
    <source>
        <dbReference type="EMBL" id="PWY81409.1"/>
    </source>
</evidence>
<dbReference type="RefSeq" id="XP_025391832.1">
    <property type="nucleotide sequence ID" value="XM_025526441.1"/>
</dbReference>
<organism evidence="2 3">
    <name type="scientific">Aspergillus eucalypticola (strain CBS 122712 / IBT 29274)</name>
    <dbReference type="NCBI Taxonomy" id="1448314"/>
    <lineage>
        <taxon>Eukaryota</taxon>
        <taxon>Fungi</taxon>
        <taxon>Dikarya</taxon>
        <taxon>Ascomycota</taxon>
        <taxon>Pezizomycotina</taxon>
        <taxon>Eurotiomycetes</taxon>
        <taxon>Eurotiomycetidae</taxon>
        <taxon>Eurotiales</taxon>
        <taxon>Aspergillaceae</taxon>
        <taxon>Aspergillus</taxon>
        <taxon>Aspergillus subgen. Circumdati</taxon>
    </lineage>
</organism>
<dbReference type="VEuPathDB" id="FungiDB:BO83DRAFT_176235"/>
<accession>A0A317W5Q5</accession>
<gene>
    <name evidence="2" type="ORF">BO83DRAFT_176235</name>
</gene>
<name>A0A317W5Q5_ASPEC</name>
<feature type="compositionally biased region" description="Basic residues" evidence="1">
    <location>
        <begin position="83"/>
        <end position="97"/>
    </location>
</feature>
<keyword evidence="3" id="KW-1185">Reference proteome</keyword>
<evidence type="ECO:0000256" key="1">
    <source>
        <dbReference type="SAM" id="MobiDB-lite"/>
    </source>
</evidence>
<dbReference type="OrthoDB" id="10583478at2759"/>